<dbReference type="OrthoDB" id="8606126at2"/>
<evidence type="ECO:0000259" key="1">
    <source>
        <dbReference type="Pfam" id="PF14300"/>
    </source>
</evidence>
<organism evidence="2 3">
    <name type="scientific">Phocaeicola salanitronis (strain DSM 18170 / JCM 13657 / CCUG 60908 / BL78)</name>
    <name type="common">Bacteroides salanitronis</name>
    <dbReference type="NCBI Taxonomy" id="667015"/>
    <lineage>
        <taxon>Bacteria</taxon>
        <taxon>Pseudomonadati</taxon>
        <taxon>Bacteroidota</taxon>
        <taxon>Bacteroidia</taxon>
        <taxon>Bacteroidales</taxon>
        <taxon>Bacteroidaceae</taxon>
        <taxon>Phocaeicola</taxon>
    </lineage>
</organism>
<proteinExistence type="predicted"/>
<dbReference type="HOGENOM" id="CLU_107474_0_0_10"/>
<protein>
    <recommendedName>
        <fullName evidence="1">DNA mimic protein DMP19 C-terminal domain-containing protein</fullName>
    </recommendedName>
</protein>
<feature type="domain" description="DNA mimic protein DMP19 C-terminal" evidence="1">
    <location>
        <begin position="49"/>
        <end position="162"/>
    </location>
</feature>
<dbReference type="Gene3D" id="1.20.1420.60">
    <property type="match status" value="1"/>
</dbReference>
<evidence type="ECO:0000313" key="3">
    <source>
        <dbReference type="Proteomes" id="UP000007486"/>
    </source>
</evidence>
<evidence type="ECO:0000313" key="2">
    <source>
        <dbReference type="EMBL" id="ADY34633.1"/>
    </source>
</evidence>
<dbReference type="RefSeq" id="WP_013616095.1">
    <property type="nucleotide sequence ID" value="NC_015164.1"/>
</dbReference>
<dbReference type="Proteomes" id="UP000007486">
    <property type="component" value="Chromosome"/>
</dbReference>
<gene>
    <name evidence="2" type="ordered locus">Bacsa_0017</name>
</gene>
<dbReference type="STRING" id="667015.Bacsa_0017"/>
<name>F0R3U6_PHOSB</name>
<accession>F0R3U6</accession>
<sequence length="174" mass="20315">MEEEKKITVSDEALRRAAGEGMDEFLRVFTDRYLEVTGGQVDADAMPLLNGWQHTLLGYRLFCEEVNEGGFVQLIQNGYGPYIFLNPFAKAMRLMGAKEFSKLVYEAKKIYDAHREDLEQERDEDEFMAMYERYEEFDDLEEQFMDMEEEVTGQVARYVDGHLEDFALIVKEGE</sequence>
<keyword evidence="3" id="KW-1185">Reference proteome</keyword>
<dbReference type="EMBL" id="CP002530">
    <property type="protein sequence ID" value="ADY34633.1"/>
    <property type="molecule type" value="Genomic_DNA"/>
</dbReference>
<dbReference type="InterPro" id="IPR025402">
    <property type="entry name" value="DMP19_C"/>
</dbReference>
<dbReference type="eggNOG" id="ENOG5031TKA">
    <property type="taxonomic scope" value="Bacteria"/>
</dbReference>
<dbReference type="KEGG" id="bsa:Bacsa_0017"/>
<dbReference type="AlphaFoldDB" id="F0R3U6"/>
<dbReference type="Pfam" id="PF14300">
    <property type="entry name" value="DMP19"/>
    <property type="match status" value="1"/>
</dbReference>
<reference evidence="2 3" key="1">
    <citation type="journal article" date="2011" name="Stand. Genomic Sci.">
        <title>Complete genome sequence of Bacteroides salanitronis type strain (BL78).</title>
        <authorList>
            <person name="Gronow S."/>
            <person name="Held B."/>
            <person name="Lucas S."/>
            <person name="Lapidus A."/>
            <person name="Del Rio T.G."/>
            <person name="Nolan M."/>
            <person name="Tice H."/>
            <person name="Deshpande S."/>
            <person name="Cheng J.F."/>
            <person name="Pitluck S."/>
            <person name="Liolios K."/>
            <person name="Pagani I."/>
            <person name="Ivanova N."/>
            <person name="Mavromatis K."/>
            <person name="Pati A."/>
            <person name="Tapia R."/>
            <person name="Han C."/>
            <person name="Goodwin L."/>
            <person name="Chen A."/>
            <person name="Palaniappan K."/>
            <person name="Land M."/>
            <person name="Hauser L."/>
            <person name="Chang Y.J."/>
            <person name="Jeffries C.D."/>
            <person name="Brambilla E.M."/>
            <person name="Rohde M."/>
            <person name="Goker M."/>
            <person name="Detter J.C."/>
            <person name="Woyke T."/>
            <person name="Bristow J."/>
            <person name="Markowitz V."/>
            <person name="Hugenholtz P."/>
            <person name="Kyrpides N.C."/>
            <person name="Klenk H.P."/>
            <person name="Eisen J.A."/>
        </authorList>
    </citation>
    <scope>NUCLEOTIDE SEQUENCE [LARGE SCALE GENOMIC DNA]</scope>
    <source>
        <strain evidence="2 3">DSM 18170</strain>
    </source>
</reference>